<dbReference type="STRING" id="1125725.HMPREF1325_1867"/>
<evidence type="ECO:0000313" key="1">
    <source>
        <dbReference type="EMBL" id="ERF61885.1"/>
    </source>
</evidence>
<dbReference type="RefSeq" id="WP_021329149.1">
    <property type="nucleotide sequence ID" value="NZ_AUZJ01000002.1"/>
</dbReference>
<dbReference type="OrthoDB" id="307673at2"/>
<dbReference type="Proteomes" id="UP000016646">
    <property type="component" value="Unassembled WGS sequence"/>
</dbReference>
<sequence>MNLSELYAKIRNVFNFGILKTRDDKTVTVETEFCRTIETEELFQYGFFAKAKEGKAVVLSQGGNAGSYVLLPICSVDGAPELKDGDAALWSKDGGFVIVRSDKTVELNGTDFGGLIKIEELKKELAKMTARIDGIINAVKTAAVSPQDGGATFKSSMIASLETLVNKENFSQIENKKVQHGQG</sequence>
<protein>
    <recommendedName>
        <fullName evidence="5">Phage protein Gp138 N-terminal domain-containing protein</fullName>
    </recommendedName>
</protein>
<proteinExistence type="predicted"/>
<organism evidence="1 3">
    <name type="scientific">Treponema socranskii subsp. socranskii VPI DR56BR1116 = ATCC 35536</name>
    <dbReference type="NCBI Taxonomy" id="1125725"/>
    <lineage>
        <taxon>Bacteria</taxon>
        <taxon>Pseudomonadati</taxon>
        <taxon>Spirochaetota</taxon>
        <taxon>Spirochaetia</taxon>
        <taxon>Spirochaetales</taxon>
        <taxon>Treponemataceae</taxon>
        <taxon>Treponema</taxon>
    </lineage>
</organism>
<reference evidence="3 4" key="1">
    <citation type="submission" date="2013-08" db="EMBL/GenBank/DDBJ databases">
        <authorList>
            <person name="Durkin A.S."/>
            <person name="Haft D.R."/>
            <person name="McCorrison J."/>
            <person name="Torralba M."/>
            <person name="Gillis M."/>
            <person name="Haft D.H."/>
            <person name="Methe B."/>
            <person name="Sutton G."/>
            <person name="Nelson K.E."/>
        </authorList>
    </citation>
    <scope>NUCLEOTIDE SEQUENCE [LARGE SCALE GENOMIC DNA]</scope>
    <source>
        <strain evidence="2 4">ATCC 35536</strain>
        <strain evidence="1 3">VPI DR56BR1116</strain>
    </source>
</reference>
<evidence type="ECO:0000313" key="2">
    <source>
        <dbReference type="EMBL" id="ERK00388.1"/>
    </source>
</evidence>
<dbReference type="PATRIC" id="fig|1125725.3.peg.124"/>
<evidence type="ECO:0000313" key="3">
    <source>
        <dbReference type="Proteomes" id="UP000016412"/>
    </source>
</evidence>
<comment type="caution">
    <text evidence="1">The sequence shown here is derived from an EMBL/GenBank/DDBJ whole genome shotgun (WGS) entry which is preliminary data.</text>
</comment>
<gene>
    <name evidence="2" type="ORF">HMPREF0860_1029</name>
    <name evidence="1" type="ORF">HMPREF1325_1867</name>
</gene>
<dbReference type="Proteomes" id="UP000016412">
    <property type="component" value="Unassembled WGS sequence"/>
</dbReference>
<evidence type="ECO:0008006" key="5">
    <source>
        <dbReference type="Google" id="ProtNLM"/>
    </source>
</evidence>
<evidence type="ECO:0000313" key="4">
    <source>
        <dbReference type="Proteomes" id="UP000016646"/>
    </source>
</evidence>
<keyword evidence="4" id="KW-1185">Reference proteome</keyword>
<dbReference type="AlphaFoldDB" id="U1GVD7"/>
<dbReference type="eggNOG" id="ENOG5032PH6">
    <property type="taxonomic scope" value="Bacteria"/>
</dbReference>
<accession>U1GVD7</accession>
<dbReference type="EMBL" id="AUZJ01000002">
    <property type="protein sequence ID" value="ERF61885.1"/>
    <property type="molecule type" value="Genomic_DNA"/>
</dbReference>
<dbReference type="EMBL" id="AVQI01000067">
    <property type="protein sequence ID" value="ERK00388.1"/>
    <property type="molecule type" value="Genomic_DNA"/>
</dbReference>
<name>U1GVD7_TRESO</name>